<dbReference type="AlphaFoldDB" id="A0AAW8SHV3"/>
<evidence type="ECO:0000313" key="1">
    <source>
        <dbReference type="EMBL" id="MDT2401775.1"/>
    </source>
</evidence>
<dbReference type="EMBL" id="JARPWH010000012">
    <property type="protein sequence ID" value="MDT2401775.1"/>
    <property type="molecule type" value="Genomic_DNA"/>
</dbReference>
<dbReference type="Proteomes" id="UP001264335">
    <property type="component" value="Unassembled WGS sequence"/>
</dbReference>
<name>A0AAW8SHV3_ENTAV</name>
<dbReference type="Proteomes" id="UP001260773">
    <property type="component" value="Unassembled WGS sequence"/>
</dbReference>
<evidence type="ECO:0000313" key="2">
    <source>
        <dbReference type="EMBL" id="MDT2513906.1"/>
    </source>
</evidence>
<protein>
    <recommendedName>
        <fullName evidence="4">PcfB family protein</fullName>
    </recommendedName>
</protein>
<evidence type="ECO:0000313" key="3">
    <source>
        <dbReference type="Proteomes" id="UP001264335"/>
    </source>
</evidence>
<reference evidence="2 3" key="1">
    <citation type="submission" date="2023-03" db="EMBL/GenBank/DDBJ databases">
        <authorList>
            <person name="Shen W."/>
            <person name="Cai J."/>
        </authorList>
    </citation>
    <scope>NUCLEOTIDE SEQUENCE [LARGE SCALE GENOMIC DNA]</scope>
    <source>
        <strain evidence="1">P33-2</strain>
        <strain evidence="2 3">Y2</strain>
    </source>
</reference>
<organism evidence="2 3">
    <name type="scientific">Enterococcus avium</name>
    <name type="common">Streptococcus avium</name>
    <dbReference type="NCBI Taxonomy" id="33945"/>
    <lineage>
        <taxon>Bacteria</taxon>
        <taxon>Bacillati</taxon>
        <taxon>Bacillota</taxon>
        <taxon>Bacilli</taxon>
        <taxon>Lactobacillales</taxon>
        <taxon>Enterococcaceae</taxon>
        <taxon>Enterococcus</taxon>
    </lineage>
</organism>
<dbReference type="Pfam" id="PF12687">
    <property type="entry name" value="DUF3801"/>
    <property type="match status" value="1"/>
</dbReference>
<dbReference type="RefSeq" id="WP_311820679.1">
    <property type="nucleotide sequence ID" value="NZ_JARPWH010000012.1"/>
</dbReference>
<evidence type="ECO:0008006" key="4">
    <source>
        <dbReference type="Google" id="ProtNLM"/>
    </source>
</evidence>
<proteinExistence type="predicted"/>
<dbReference type="EMBL" id="JARPWY010000013">
    <property type="protein sequence ID" value="MDT2513906.1"/>
    <property type="molecule type" value="Genomic_DNA"/>
</dbReference>
<dbReference type="InterPro" id="IPR024234">
    <property type="entry name" value="DUF3801"/>
</dbReference>
<accession>A0AAW8SHV3</accession>
<gene>
    <name evidence="1" type="ORF">P7D43_05265</name>
    <name evidence="2" type="ORF">P7D79_06610</name>
</gene>
<comment type="caution">
    <text evidence="2">The sequence shown here is derived from an EMBL/GenBank/DDBJ whole genome shotgun (WGS) entry which is preliminary data.</text>
</comment>
<sequence>MDQKELIHSVYIKGTTTMKTLITAILKVSTGVENIGEYLQEKYSANETNLYKLLNQKDPVSVQFLSQKVDLDHLRSYLNQHNISFAFLEDEKGVRLYFKSKDELLIGQALKPVIQDISKDLGSFSKKVLKRPGAMSFKERVAYAQKNQAKYQGSIKKVPAVKAPVKS</sequence>